<dbReference type="OrthoDB" id="10259843at2759"/>
<dbReference type="PANTHER" id="PTHR28208">
    <property type="entry name" value="PHOSPHATIDATE PHOSPHATASE APP1"/>
    <property type="match status" value="1"/>
</dbReference>
<dbReference type="EMBL" id="LAEV01001566">
    <property type="protein sequence ID" value="KKA27839.1"/>
    <property type="molecule type" value="Genomic_DNA"/>
</dbReference>
<organism evidence="3 4">
    <name type="scientific">Thielaviopsis punctulata</name>
    <dbReference type="NCBI Taxonomy" id="72032"/>
    <lineage>
        <taxon>Eukaryota</taxon>
        <taxon>Fungi</taxon>
        <taxon>Dikarya</taxon>
        <taxon>Ascomycota</taxon>
        <taxon>Pezizomycotina</taxon>
        <taxon>Sordariomycetes</taxon>
        <taxon>Hypocreomycetidae</taxon>
        <taxon>Microascales</taxon>
        <taxon>Ceratocystidaceae</taxon>
        <taxon>Thielaviopsis</taxon>
    </lineage>
</organism>
<feature type="compositionally biased region" description="Acidic residues" evidence="1">
    <location>
        <begin position="107"/>
        <end position="116"/>
    </location>
</feature>
<feature type="domain" description="Phosphatidate phosphatase APP1 catalytic" evidence="2">
    <location>
        <begin position="318"/>
        <end position="467"/>
    </location>
</feature>
<protein>
    <recommendedName>
        <fullName evidence="2">Phosphatidate phosphatase APP1 catalytic domain-containing protein</fullName>
    </recommendedName>
</protein>
<dbReference type="InterPro" id="IPR052935">
    <property type="entry name" value="Mg2+_PAP"/>
</dbReference>
<feature type="compositionally biased region" description="Pro residues" evidence="1">
    <location>
        <begin position="511"/>
        <end position="521"/>
    </location>
</feature>
<feature type="region of interest" description="Disordered" evidence="1">
    <location>
        <begin position="1"/>
        <end position="21"/>
    </location>
</feature>
<feature type="compositionally biased region" description="Gly residues" evidence="1">
    <location>
        <begin position="1"/>
        <end position="11"/>
    </location>
</feature>
<keyword evidence="4" id="KW-1185">Reference proteome</keyword>
<accession>A0A0F4ZBD5</accession>
<dbReference type="Proteomes" id="UP000033483">
    <property type="component" value="Unassembled WGS sequence"/>
</dbReference>
<sequence>MSWAVFGGGSSGSSDDINPGQRGYRRQKLAAMAGSVYRAGASAVGEIRDTYAQSRDAWSYEIGEIESMATSFPECGIVTQGHESLLVFPTYAKRHAPPPPRRRYTNYDDEVDDEDNEQRNDEQWVIEWERTVTKESVVDVDVRGWVFVPQRPPLTKRMRLMVAVARSMSGIPMGKQDSDVSADEAAIAKAEVERISAAQQRSATTDFDPTISRRNTSNSIASGAEMTAEEVAAANNTLMKRISPFLTSPLVQVPVTLFFYNDTHSQSRTVYTNESGQFFGRVALNFMPTDTRVMVNGQLSSSALSKRFQVNMIEETGISVISDVDDTVKFSNVTGGPREILRNTFVRDLETLTVDGVSEWYNAMASLGVRLHYCSNSPWQVWPLLSGFFRTAKLPFGSMHLKQYNGMLQGMWEPAANRKRPTLERLLKDFPRRKFILIGDSGEADLELYVDLAITNPRNILGIFIRDVTTPETAKEAQKIGLNSRQLSDTSMRRPSLHPRTGSTAPTSFSTPPPPPPPPRSRTPRKEELLIDLSESPKVSPQLPARPDLSDAASKKPKPPRPTKPTALQCSNGTPPISTTPHAISGTGPSRPIARKPTNLSTPSPVLRPKPSLPNVHTPPDSSNARTPPPAPPPRRRTTGIQTPSTSGTTLAETPKTTNGTGGQEHAPGHPHLGPALAPMAAMTSAAAAAAPEAQTPVAVQRKVDAWHVRLKDAQWKLDNLGIPLYTWRRGGDVMEEALGLVKEQL</sequence>
<comment type="caution">
    <text evidence="3">The sequence shown here is derived from an EMBL/GenBank/DDBJ whole genome shotgun (WGS) entry which is preliminary data.</text>
</comment>
<evidence type="ECO:0000259" key="2">
    <source>
        <dbReference type="Pfam" id="PF09949"/>
    </source>
</evidence>
<evidence type="ECO:0000313" key="4">
    <source>
        <dbReference type="Proteomes" id="UP000033483"/>
    </source>
</evidence>
<name>A0A0F4ZBD5_9PEZI</name>
<proteinExistence type="predicted"/>
<feature type="region of interest" description="Disordered" evidence="1">
    <location>
        <begin position="476"/>
        <end position="676"/>
    </location>
</feature>
<gene>
    <name evidence="3" type="ORF">TD95_004124</name>
</gene>
<dbReference type="GO" id="GO:0030479">
    <property type="term" value="C:actin cortical patch"/>
    <property type="evidence" value="ECO:0007669"/>
    <property type="project" value="TreeGrafter"/>
</dbReference>
<feature type="region of interest" description="Disordered" evidence="1">
    <location>
        <begin position="97"/>
        <end position="119"/>
    </location>
</feature>
<dbReference type="InterPro" id="IPR017210">
    <property type="entry name" value="APP1"/>
</dbReference>
<feature type="compositionally biased region" description="Polar residues" evidence="1">
    <location>
        <begin position="568"/>
        <end position="582"/>
    </location>
</feature>
<dbReference type="GO" id="GO:0008195">
    <property type="term" value="F:phosphatidate phosphatase activity"/>
    <property type="evidence" value="ECO:0007669"/>
    <property type="project" value="InterPro"/>
</dbReference>
<evidence type="ECO:0000256" key="1">
    <source>
        <dbReference type="SAM" id="MobiDB-lite"/>
    </source>
</evidence>
<dbReference type="PANTHER" id="PTHR28208:SF3">
    <property type="entry name" value="PHOSPHATIDATE PHOSPHATASE APP1"/>
    <property type="match status" value="1"/>
</dbReference>
<feature type="compositionally biased region" description="Polar residues" evidence="1">
    <location>
        <begin position="481"/>
        <end position="490"/>
    </location>
</feature>
<reference evidence="3 4" key="1">
    <citation type="submission" date="2015-03" db="EMBL/GenBank/DDBJ databases">
        <authorList>
            <person name="Radwan O."/>
            <person name="Al-Naeli F.A."/>
            <person name="Rendon G.A."/>
            <person name="Fields C."/>
        </authorList>
    </citation>
    <scope>NUCLEOTIDE SEQUENCE [LARGE SCALE GENOMIC DNA]</scope>
    <source>
        <strain evidence="3">CR-DP1</strain>
    </source>
</reference>
<dbReference type="AlphaFoldDB" id="A0A0F4ZBD5"/>
<feature type="compositionally biased region" description="Polar residues" evidence="1">
    <location>
        <begin position="640"/>
        <end position="659"/>
    </location>
</feature>
<evidence type="ECO:0000313" key="3">
    <source>
        <dbReference type="EMBL" id="KKA27839.1"/>
    </source>
</evidence>
<dbReference type="InterPro" id="IPR019236">
    <property type="entry name" value="APP1_cat"/>
</dbReference>
<dbReference type="Pfam" id="PF09949">
    <property type="entry name" value="APP1_cat"/>
    <property type="match status" value="1"/>
</dbReference>
<dbReference type="PIRSF" id="PIRSF037464">
    <property type="entry name" value="UCP037464_APP1"/>
    <property type="match status" value="1"/>
</dbReference>